<sequence>MSNSPFDPDESLTEAQMERERKGTPKPEVTDTRGQPDEGYRAHPAARIFLRGPWEMLATILIAVGVVMLMQPFFLGLYTYSFIVTLTGTVMFIIVSHFPE</sequence>
<keyword evidence="2" id="KW-0472">Membrane</keyword>
<evidence type="ECO:0000313" key="3">
    <source>
        <dbReference type="EMBL" id="MFC6761530.1"/>
    </source>
</evidence>
<keyword evidence="2" id="KW-1133">Transmembrane helix</keyword>
<accession>A0ABW2B726</accession>
<keyword evidence="4" id="KW-1185">Reference proteome</keyword>
<evidence type="ECO:0000313" key="4">
    <source>
        <dbReference type="Proteomes" id="UP001596353"/>
    </source>
</evidence>
<protein>
    <submittedName>
        <fullName evidence="3">Uncharacterized protein</fullName>
    </submittedName>
</protein>
<feature type="compositionally biased region" description="Basic and acidic residues" evidence="1">
    <location>
        <begin position="16"/>
        <end position="40"/>
    </location>
</feature>
<evidence type="ECO:0000256" key="1">
    <source>
        <dbReference type="SAM" id="MobiDB-lite"/>
    </source>
</evidence>
<feature type="transmembrane region" description="Helical" evidence="2">
    <location>
        <begin position="56"/>
        <end position="74"/>
    </location>
</feature>
<feature type="transmembrane region" description="Helical" evidence="2">
    <location>
        <begin position="80"/>
        <end position="98"/>
    </location>
</feature>
<evidence type="ECO:0000256" key="2">
    <source>
        <dbReference type="SAM" id="Phobius"/>
    </source>
</evidence>
<comment type="caution">
    <text evidence="3">The sequence shown here is derived from an EMBL/GenBank/DDBJ whole genome shotgun (WGS) entry which is preliminary data.</text>
</comment>
<name>A0ABW2B726_9RHOB</name>
<organism evidence="3 4">
    <name type="scientific">Sulfitobacter porphyrae</name>
    <dbReference type="NCBI Taxonomy" id="1246864"/>
    <lineage>
        <taxon>Bacteria</taxon>
        <taxon>Pseudomonadati</taxon>
        <taxon>Pseudomonadota</taxon>
        <taxon>Alphaproteobacteria</taxon>
        <taxon>Rhodobacterales</taxon>
        <taxon>Roseobacteraceae</taxon>
        <taxon>Sulfitobacter</taxon>
    </lineage>
</organism>
<proteinExistence type="predicted"/>
<gene>
    <name evidence="3" type="ORF">ACFQFQ_22075</name>
</gene>
<reference evidence="4" key="1">
    <citation type="journal article" date="2019" name="Int. J. Syst. Evol. Microbiol.">
        <title>The Global Catalogue of Microorganisms (GCM) 10K type strain sequencing project: providing services to taxonomists for standard genome sequencing and annotation.</title>
        <authorList>
            <consortium name="The Broad Institute Genomics Platform"/>
            <consortium name="The Broad Institute Genome Sequencing Center for Infectious Disease"/>
            <person name="Wu L."/>
            <person name="Ma J."/>
        </authorList>
    </citation>
    <scope>NUCLEOTIDE SEQUENCE [LARGE SCALE GENOMIC DNA]</scope>
    <source>
        <strain evidence="4">CCUG 66188</strain>
    </source>
</reference>
<dbReference type="Proteomes" id="UP001596353">
    <property type="component" value="Unassembled WGS sequence"/>
</dbReference>
<feature type="region of interest" description="Disordered" evidence="1">
    <location>
        <begin position="1"/>
        <end position="40"/>
    </location>
</feature>
<keyword evidence="2" id="KW-0812">Transmembrane</keyword>
<dbReference type="EMBL" id="JBHSWG010000003">
    <property type="protein sequence ID" value="MFC6761530.1"/>
    <property type="molecule type" value="Genomic_DNA"/>
</dbReference>